<dbReference type="PROSITE" id="PS00776">
    <property type="entry name" value="GH11_1"/>
    <property type="match status" value="1"/>
</dbReference>
<dbReference type="InterPro" id="IPR001137">
    <property type="entry name" value="Glyco_hydro_11"/>
</dbReference>
<comment type="caution">
    <text evidence="14">The sequence shown here is derived from an EMBL/GenBank/DDBJ whole genome shotgun (WGS) entry which is preliminary data.</text>
</comment>
<evidence type="ECO:0000256" key="8">
    <source>
        <dbReference type="ARBA" id="ARBA00023295"/>
    </source>
</evidence>
<dbReference type="OrthoDB" id="2115822at2759"/>
<dbReference type="Pfam" id="PF00457">
    <property type="entry name" value="Glyco_hydro_11"/>
    <property type="match status" value="1"/>
</dbReference>
<dbReference type="AlphaFoldDB" id="A0A066XLZ4"/>
<evidence type="ECO:0000256" key="6">
    <source>
        <dbReference type="ARBA" id="ARBA00022801"/>
    </source>
</evidence>
<evidence type="ECO:0000313" key="14">
    <source>
        <dbReference type="EMBL" id="KDN69962.1"/>
    </source>
</evidence>
<evidence type="ECO:0000256" key="1">
    <source>
        <dbReference type="ARBA" id="ARBA00000681"/>
    </source>
</evidence>
<dbReference type="InterPro" id="IPR013320">
    <property type="entry name" value="ConA-like_dom_sf"/>
</dbReference>
<dbReference type="SUPFAM" id="SSF49899">
    <property type="entry name" value="Concanavalin A-like lectins/glucanases"/>
    <property type="match status" value="1"/>
</dbReference>
<feature type="signal peptide" evidence="12">
    <location>
        <begin position="1"/>
        <end position="19"/>
    </location>
</feature>
<evidence type="ECO:0000256" key="11">
    <source>
        <dbReference type="RuleBase" id="RU362015"/>
    </source>
</evidence>
<evidence type="ECO:0000313" key="15">
    <source>
        <dbReference type="Proteomes" id="UP000027238"/>
    </source>
</evidence>
<dbReference type="PANTHER" id="PTHR46828">
    <property type="entry name" value="ENDO-1,4-BETA-XYLANASE A-RELATED"/>
    <property type="match status" value="1"/>
</dbReference>
<comment type="catalytic activity">
    <reaction evidence="1 10 11">
        <text>Endohydrolysis of (1-&gt;4)-beta-D-xylosidic linkages in xylans.</text>
        <dbReference type="EC" id="3.2.1.8"/>
    </reaction>
</comment>
<keyword evidence="7 10" id="KW-0119">Carbohydrate metabolism</keyword>
<protein>
    <recommendedName>
        <fullName evidence="4 10">Endo-1,4-beta-xylanase</fullName>
        <ecNumber evidence="4 10">3.2.1.8</ecNumber>
    </recommendedName>
</protein>
<sequence length="229" mass="24695">MRFFASFLTVILATVGALAAPAAESITTTNLIKRQSTPSSQGTHNGYFYSWWTDGASPVTYSNGAGGSYSVQWQSGGNFVGGKGWQTGGPKTIQYSGTFSPVNNGNSYLTIYGWTRNPLIEYYIVENHGEYNPGSSATPKGQVTSDGSVYQLYESTRTNAPSIDGTQTFKQFWAIRENKRTGGTVTTQNFFDAWKNAGMTLGTSFDYMIVATEGYRSAGSASINVETAA</sequence>
<dbReference type="GO" id="GO:0031176">
    <property type="term" value="F:endo-1,4-beta-xylanase activity"/>
    <property type="evidence" value="ECO:0007669"/>
    <property type="project" value="UniProtKB-UniRule"/>
</dbReference>
<comment type="pathway">
    <text evidence="2 10 11">Glycan degradation; xylan degradation.</text>
</comment>
<organism evidence="14 15">
    <name type="scientific">Colletotrichum sublineola</name>
    <name type="common">Sorghum anthracnose fungus</name>
    <dbReference type="NCBI Taxonomy" id="1173701"/>
    <lineage>
        <taxon>Eukaryota</taxon>
        <taxon>Fungi</taxon>
        <taxon>Dikarya</taxon>
        <taxon>Ascomycota</taxon>
        <taxon>Pezizomycotina</taxon>
        <taxon>Sordariomycetes</taxon>
        <taxon>Hypocreomycetidae</taxon>
        <taxon>Glomerellales</taxon>
        <taxon>Glomerellaceae</taxon>
        <taxon>Colletotrichum</taxon>
        <taxon>Colletotrichum graminicola species complex</taxon>
    </lineage>
</organism>
<dbReference type="OMA" id="FKQFWAI"/>
<dbReference type="PROSITE" id="PS51761">
    <property type="entry name" value="GH11_3"/>
    <property type="match status" value="1"/>
</dbReference>
<dbReference type="Proteomes" id="UP000027238">
    <property type="component" value="Unassembled WGS sequence"/>
</dbReference>
<dbReference type="EC" id="3.2.1.8" evidence="4 10"/>
<accession>A0A066XLZ4</accession>
<dbReference type="InterPro" id="IPR018208">
    <property type="entry name" value="GH11_AS_1"/>
</dbReference>
<gene>
    <name evidence="14" type="ORF">CSUB01_11502</name>
</gene>
<keyword evidence="5 10" id="KW-0858">Xylan degradation</keyword>
<dbReference type="EMBL" id="JMSE01000428">
    <property type="protein sequence ID" value="KDN69962.1"/>
    <property type="molecule type" value="Genomic_DNA"/>
</dbReference>
<evidence type="ECO:0000256" key="9">
    <source>
        <dbReference type="ARBA" id="ARBA00023326"/>
    </source>
</evidence>
<dbReference type="Gene3D" id="2.60.120.180">
    <property type="match status" value="1"/>
</dbReference>
<dbReference type="PANTHER" id="PTHR46828:SF3">
    <property type="entry name" value="ENDO-1,4-BETA-XYLANASE"/>
    <property type="match status" value="1"/>
</dbReference>
<evidence type="ECO:0000256" key="12">
    <source>
        <dbReference type="SAM" id="SignalP"/>
    </source>
</evidence>
<dbReference type="eggNOG" id="ENOG502RXA7">
    <property type="taxonomic scope" value="Eukaryota"/>
</dbReference>
<keyword evidence="15" id="KW-1185">Reference proteome</keyword>
<reference evidence="15" key="1">
    <citation type="journal article" date="2014" name="Genome Announc.">
        <title>Draft genome sequence of Colletotrichum sublineola, a destructive pathogen of cultivated sorghum.</title>
        <authorList>
            <person name="Baroncelli R."/>
            <person name="Sanz-Martin J.M."/>
            <person name="Rech G.E."/>
            <person name="Sukno S.A."/>
            <person name="Thon M.R."/>
        </authorList>
    </citation>
    <scope>NUCLEOTIDE SEQUENCE [LARGE SCALE GENOMIC DNA]</scope>
    <source>
        <strain evidence="15">TX430BB</strain>
    </source>
</reference>
<evidence type="ECO:0000256" key="7">
    <source>
        <dbReference type="ARBA" id="ARBA00023277"/>
    </source>
</evidence>
<evidence type="ECO:0000256" key="4">
    <source>
        <dbReference type="ARBA" id="ARBA00012590"/>
    </source>
</evidence>
<keyword evidence="12" id="KW-0732">Signal</keyword>
<evidence type="ECO:0000256" key="10">
    <source>
        <dbReference type="PROSITE-ProRule" id="PRU01097"/>
    </source>
</evidence>
<dbReference type="HOGENOM" id="CLU_052631_0_0_1"/>
<evidence type="ECO:0000256" key="3">
    <source>
        <dbReference type="ARBA" id="ARBA00007792"/>
    </source>
</evidence>
<dbReference type="InterPro" id="IPR033119">
    <property type="entry name" value="GH11_AS_2"/>
</dbReference>
<keyword evidence="8 10" id="KW-0326">Glycosidase</keyword>
<dbReference type="PRINTS" id="PR00911">
    <property type="entry name" value="GLHYDRLASE11"/>
</dbReference>
<dbReference type="InterPro" id="IPR033123">
    <property type="entry name" value="GH11_dom"/>
</dbReference>
<dbReference type="UniPathway" id="UPA00114"/>
<feature type="chain" id="PRO_5001630394" description="Endo-1,4-beta-xylanase" evidence="12">
    <location>
        <begin position="20"/>
        <end position="229"/>
    </location>
</feature>
<dbReference type="InterPro" id="IPR013319">
    <property type="entry name" value="GH11/12"/>
</dbReference>
<name>A0A066XLZ4_COLSU</name>
<proteinExistence type="inferred from homology"/>
<dbReference type="GO" id="GO:0045493">
    <property type="term" value="P:xylan catabolic process"/>
    <property type="evidence" value="ECO:0007669"/>
    <property type="project" value="UniProtKB-UniRule"/>
</dbReference>
<dbReference type="PROSITE" id="PS00777">
    <property type="entry name" value="GH11_2"/>
    <property type="match status" value="1"/>
</dbReference>
<evidence type="ECO:0000256" key="2">
    <source>
        <dbReference type="ARBA" id="ARBA00004851"/>
    </source>
</evidence>
<keyword evidence="6 10" id="KW-0378">Hydrolase</keyword>
<keyword evidence="9 10" id="KW-0624">Polysaccharide degradation</keyword>
<feature type="active site" description="Nucleophile" evidence="10">
    <location>
        <position position="121"/>
    </location>
</feature>
<comment type="similarity">
    <text evidence="3 10 11">Belongs to the glycosyl hydrolase 11 (cellulase G) family.</text>
</comment>
<evidence type="ECO:0000259" key="13">
    <source>
        <dbReference type="PROSITE" id="PS51761"/>
    </source>
</evidence>
<dbReference type="FunFam" id="2.60.120.180:FF:000001">
    <property type="entry name" value="Endo-1,4-beta-xylanase"/>
    <property type="match status" value="1"/>
</dbReference>
<evidence type="ECO:0000256" key="5">
    <source>
        <dbReference type="ARBA" id="ARBA00022651"/>
    </source>
</evidence>
<feature type="domain" description="GH11" evidence="13">
    <location>
        <begin position="35"/>
        <end position="226"/>
    </location>
</feature>
<feature type="active site" description="Proton donor" evidence="10">
    <location>
        <position position="213"/>
    </location>
</feature>